<protein>
    <submittedName>
        <fullName evidence="2">Uncharacterized protein</fullName>
    </submittedName>
</protein>
<proteinExistence type="predicted"/>
<evidence type="ECO:0000313" key="2">
    <source>
        <dbReference type="EMBL" id="KAK3765580.1"/>
    </source>
</evidence>
<keyword evidence="3" id="KW-1185">Reference proteome</keyword>
<feature type="region of interest" description="Disordered" evidence="1">
    <location>
        <begin position="41"/>
        <end position="105"/>
    </location>
</feature>
<dbReference type="EMBL" id="JAWDGP010004286">
    <property type="protein sequence ID" value="KAK3765580.1"/>
    <property type="molecule type" value="Genomic_DNA"/>
</dbReference>
<evidence type="ECO:0000256" key="1">
    <source>
        <dbReference type="SAM" id="MobiDB-lite"/>
    </source>
</evidence>
<feature type="compositionally biased region" description="Polar residues" evidence="1">
    <location>
        <begin position="53"/>
        <end position="69"/>
    </location>
</feature>
<dbReference type="Proteomes" id="UP001283361">
    <property type="component" value="Unassembled WGS sequence"/>
</dbReference>
<feature type="compositionally biased region" description="Basic and acidic residues" evidence="1">
    <location>
        <begin position="13"/>
        <end position="23"/>
    </location>
</feature>
<sequence length="130" mass="14864">MSRKVAMTSNEPKGCREEKESKPKFELTEISAIYVKRRKLSRNRSSFPRRNHSSSTGRYSSSVWNQRRTLSGYCGDDGIDNRLTGSDRYSPNDSDRSRRRSASGTFCWSGTRNRIFDATFLGGNDIKLSH</sequence>
<feature type="region of interest" description="Disordered" evidence="1">
    <location>
        <begin position="1"/>
        <end position="23"/>
    </location>
</feature>
<comment type="caution">
    <text evidence="2">The sequence shown here is derived from an EMBL/GenBank/DDBJ whole genome shotgun (WGS) entry which is preliminary data.</text>
</comment>
<accession>A0AAE0ZAF8</accession>
<name>A0AAE0ZAF8_9GAST</name>
<reference evidence="2" key="1">
    <citation type="journal article" date="2023" name="G3 (Bethesda)">
        <title>A reference genome for the long-term kleptoplast-retaining sea slug Elysia crispata morphotype clarki.</title>
        <authorList>
            <person name="Eastman K.E."/>
            <person name="Pendleton A.L."/>
            <person name="Shaikh M.A."/>
            <person name="Suttiyut T."/>
            <person name="Ogas R."/>
            <person name="Tomko P."/>
            <person name="Gavelis G."/>
            <person name="Widhalm J.R."/>
            <person name="Wisecaver J.H."/>
        </authorList>
    </citation>
    <scope>NUCLEOTIDE SEQUENCE</scope>
    <source>
        <strain evidence="2">ECLA1</strain>
    </source>
</reference>
<dbReference type="AlphaFoldDB" id="A0AAE0ZAF8"/>
<feature type="compositionally biased region" description="Basic residues" evidence="1">
    <location>
        <begin position="41"/>
        <end position="52"/>
    </location>
</feature>
<evidence type="ECO:0000313" key="3">
    <source>
        <dbReference type="Proteomes" id="UP001283361"/>
    </source>
</evidence>
<organism evidence="2 3">
    <name type="scientific">Elysia crispata</name>
    <name type="common">lettuce slug</name>
    <dbReference type="NCBI Taxonomy" id="231223"/>
    <lineage>
        <taxon>Eukaryota</taxon>
        <taxon>Metazoa</taxon>
        <taxon>Spiralia</taxon>
        <taxon>Lophotrochozoa</taxon>
        <taxon>Mollusca</taxon>
        <taxon>Gastropoda</taxon>
        <taxon>Heterobranchia</taxon>
        <taxon>Euthyneura</taxon>
        <taxon>Panpulmonata</taxon>
        <taxon>Sacoglossa</taxon>
        <taxon>Placobranchoidea</taxon>
        <taxon>Plakobranchidae</taxon>
        <taxon>Elysia</taxon>
    </lineage>
</organism>
<gene>
    <name evidence="2" type="ORF">RRG08_067302</name>
</gene>